<dbReference type="VEuPathDB" id="AmoebaDB:EIN_359330"/>
<protein>
    <submittedName>
        <fullName evidence="5">Uncharacterized protein</fullName>
    </submittedName>
</protein>
<dbReference type="InterPro" id="IPR001680">
    <property type="entry name" value="WD40_rpt"/>
</dbReference>
<feature type="compositionally biased region" description="Basic and acidic residues" evidence="4">
    <location>
        <begin position="22"/>
        <end position="36"/>
    </location>
</feature>
<dbReference type="OrthoDB" id="27537at2759"/>
<gene>
    <name evidence="5" type="ORF">EIN_359330</name>
</gene>
<name>A0A0A1U7T7_ENTIV</name>
<keyword evidence="2" id="KW-0677">Repeat</keyword>
<dbReference type="InterPro" id="IPR015943">
    <property type="entry name" value="WD40/YVTN_repeat-like_dom_sf"/>
</dbReference>
<feature type="repeat" description="WD" evidence="3">
    <location>
        <begin position="386"/>
        <end position="427"/>
    </location>
</feature>
<evidence type="ECO:0000313" key="6">
    <source>
        <dbReference type="Proteomes" id="UP000014680"/>
    </source>
</evidence>
<reference evidence="5 6" key="1">
    <citation type="submission" date="2012-10" db="EMBL/GenBank/DDBJ databases">
        <authorList>
            <person name="Zafar N."/>
            <person name="Inman J."/>
            <person name="Hall N."/>
            <person name="Lorenzi H."/>
            <person name="Caler E."/>
        </authorList>
    </citation>
    <scope>NUCLEOTIDE SEQUENCE [LARGE SCALE GENOMIC DNA]</scope>
    <source>
        <strain evidence="5 6">IP1</strain>
    </source>
</reference>
<dbReference type="InterPro" id="IPR019775">
    <property type="entry name" value="WD40_repeat_CS"/>
</dbReference>
<dbReference type="KEGG" id="eiv:EIN_359330"/>
<evidence type="ECO:0000256" key="3">
    <source>
        <dbReference type="PROSITE-ProRule" id="PRU00221"/>
    </source>
</evidence>
<dbReference type="Pfam" id="PF00400">
    <property type="entry name" value="WD40"/>
    <property type="match status" value="2"/>
</dbReference>
<evidence type="ECO:0000256" key="2">
    <source>
        <dbReference type="ARBA" id="ARBA00022737"/>
    </source>
</evidence>
<keyword evidence="1 3" id="KW-0853">WD repeat</keyword>
<dbReference type="SMART" id="SM00320">
    <property type="entry name" value="WD40"/>
    <property type="match status" value="5"/>
</dbReference>
<dbReference type="EMBL" id="KB206483">
    <property type="protein sequence ID" value="ELP90850.1"/>
    <property type="molecule type" value="Genomic_DNA"/>
</dbReference>
<sequence length="663" mass="75109">MDNKLDKINYIKQFKQINEQYTPRRSDSFESEKDQIAIHPHAIQRQPPRTFRQRREQVPHLKSPPSDKTQPFDFLQRQTFENDQLELLERGEKSYLYDPLSRLQGVDAIQANSFTSQKNSDTVTEDIPQRSALEGHVDNFKYIGDGKIFSVEGVYNRRFDVPHKPEDAILALFTECRIVKSVGNTVVFTVKLFEDPITSTMTLTPGLAVIQMTSNTICNATVILTKHSMRYNVTFLSNSTQMTINIAQFICNLKEHHRSESSTPTPRANPTTMLLGFNSLVFRKILDLLDVESKKALAISCRRIHTIVSSIANAPYSAFLPCAPSEENVSERLRDSDKTERTEQTEVVQTLEKNYERMNTERVSSSPKVLTKSATKALSEIKPTRIDGHTNFVRSLDISNDLKYFVSGASDRKVRLWDLKSPETKTSKVFSGPNSSVVSSTFIENTLAIAYKCGTVKYIPIMESDRVLTFDVVGGKIEGFLPLTKTAFVSWGEKVQLINYHHLHQAVLFTYAEHLRKINGVKPFGPRFVSISADRSIQIWDPNAVTPTIEKIRNVKTFNALEIIDENTFASGGESIVQLWDQRKLSEPMETLVFDAKVSCLNYYEKKLYVGTDRTVCVRSGTKFGEEECLIVDDKNGVSCVKICNECIIAGYRDGGINLWNTL</sequence>
<dbReference type="SUPFAM" id="SSF50978">
    <property type="entry name" value="WD40 repeat-like"/>
    <property type="match status" value="1"/>
</dbReference>
<feature type="region of interest" description="Disordered" evidence="4">
    <location>
        <begin position="19"/>
        <end position="71"/>
    </location>
</feature>
<dbReference type="GO" id="GO:1990234">
    <property type="term" value="C:transferase complex"/>
    <property type="evidence" value="ECO:0007669"/>
    <property type="project" value="UniProtKB-ARBA"/>
</dbReference>
<dbReference type="RefSeq" id="XP_004257621.1">
    <property type="nucleotide sequence ID" value="XM_004257573.1"/>
</dbReference>
<proteinExistence type="predicted"/>
<accession>A0A0A1U7T7</accession>
<dbReference type="GeneID" id="14889867"/>
<dbReference type="PANTHER" id="PTHR22847:SF637">
    <property type="entry name" value="WD REPEAT DOMAIN 5B"/>
    <property type="match status" value="1"/>
</dbReference>
<dbReference type="AlphaFoldDB" id="A0A0A1U7T7"/>
<dbReference type="PROSITE" id="PS50294">
    <property type="entry name" value="WD_REPEATS_REGION"/>
    <property type="match status" value="1"/>
</dbReference>
<dbReference type="PROSITE" id="PS50082">
    <property type="entry name" value="WD_REPEATS_2"/>
    <property type="match status" value="1"/>
</dbReference>
<dbReference type="OMA" id="HEHISNS"/>
<evidence type="ECO:0000313" key="5">
    <source>
        <dbReference type="EMBL" id="ELP90850.1"/>
    </source>
</evidence>
<organism evidence="5 6">
    <name type="scientific">Entamoeba invadens IP1</name>
    <dbReference type="NCBI Taxonomy" id="370355"/>
    <lineage>
        <taxon>Eukaryota</taxon>
        <taxon>Amoebozoa</taxon>
        <taxon>Evosea</taxon>
        <taxon>Archamoebae</taxon>
        <taxon>Mastigamoebida</taxon>
        <taxon>Entamoebidae</taxon>
        <taxon>Entamoeba</taxon>
    </lineage>
</organism>
<keyword evidence="6" id="KW-1185">Reference proteome</keyword>
<dbReference type="InterPro" id="IPR036322">
    <property type="entry name" value="WD40_repeat_dom_sf"/>
</dbReference>
<dbReference type="PANTHER" id="PTHR22847">
    <property type="entry name" value="WD40 REPEAT PROTEIN"/>
    <property type="match status" value="1"/>
</dbReference>
<evidence type="ECO:0000256" key="1">
    <source>
        <dbReference type="ARBA" id="ARBA00022574"/>
    </source>
</evidence>
<dbReference type="Proteomes" id="UP000014680">
    <property type="component" value="Unassembled WGS sequence"/>
</dbReference>
<evidence type="ECO:0000256" key="4">
    <source>
        <dbReference type="SAM" id="MobiDB-lite"/>
    </source>
</evidence>
<dbReference type="Gene3D" id="2.130.10.10">
    <property type="entry name" value="YVTN repeat-like/Quinoprotein amine dehydrogenase"/>
    <property type="match status" value="2"/>
</dbReference>
<dbReference type="PROSITE" id="PS00678">
    <property type="entry name" value="WD_REPEATS_1"/>
    <property type="match status" value="1"/>
</dbReference>